<proteinExistence type="predicted"/>
<evidence type="ECO:0000256" key="1">
    <source>
        <dbReference type="SAM" id="MobiDB-lite"/>
    </source>
</evidence>
<reference evidence="2 3" key="1">
    <citation type="journal article" date="2023" name="Sci. Data">
        <title>Genome assembly of the Korean intertidal mud-creeper Batillaria attramentaria.</title>
        <authorList>
            <person name="Patra A.K."/>
            <person name="Ho P.T."/>
            <person name="Jun S."/>
            <person name="Lee S.J."/>
            <person name="Kim Y."/>
            <person name="Won Y.J."/>
        </authorList>
    </citation>
    <scope>NUCLEOTIDE SEQUENCE [LARGE SCALE GENOMIC DNA]</scope>
    <source>
        <strain evidence="2">Wonlab-2016</strain>
    </source>
</reference>
<dbReference type="EMBL" id="JACVVK020000192">
    <property type="protein sequence ID" value="KAK7485573.1"/>
    <property type="molecule type" value="Genomic_DNA"/>
</dbReference>
<feature type="non-terminal residue" evidence="2">
    <location>
        <position position="103"/>
    </location>
</feature>
<name>A0ABD0KEF6_9CAEN</name>
<protein>
    <submittedName>
        <fullName evidence="2">Uncharacterized protein</fullName>
    </submittedName>
</protein>
<evidence type="ECO:0000313" key="2">
    <source>
        <dbReference type="EMBL" id="KAK7485573.1"/>
    </source>
</evidence>
<accession>A0ABD0KEF6</accession>
<feature type="non-terminal residue" evidence="2">
    <location>
        <position position="1"/>
    </location>
</feature>
<feature type="compositionally biased region" description="Basic residues" evidence="1">
    <location>
        <begin position="94"/>
        <end position="103"/>
    </location>
</feature>
<comment type="caution">
    <text evidence="2">The sequence shown here is derived from an EMBL/GenBank/DDBJ whole genome shotgun (WGS) entry which is preliminary data.</text>
</comment>
<gene>
    <name evidence="2" type="ORF">BaRGS_00023148</name>
</gene>
<sequence>ILASPDLGPPSKWYVTSHALWTSELKAWENFTQNLPGKVRAYGIRKHVQRNTRCYVVAEISWLDRSLAPRKSRDPACQPATRAGPQDPDVWPRRRDRYHLRIS</sequence>
<dbReference type="AlphaFoldDB" id="A0ABD0KEF6"/>
<organism evidence="2 3">
    <name type="scientific">Batillaria attramentaria</name>
    <dbReference type="NCBI Taxonomy" id="370345"/>
    <lineage>
        <taxon>Eukaryota</taxon>
        <taxon>Metazoa</taxon>
        <taxon>Spiralia</taxon>
        <taxon>Lophotrochozoa</taxon>
        <taxon>Mollusca</taxon>
        <taxon>Gastropoda</taxon>
        <taxon>Caenogastropoda</taxon>
        <taxon>Sorbeoconcha</taxon>
        <taxon>Cerithioidea</taxon>
        <taxon>Batillariidae</taxon>
        <taxon>Batillaria</taxon>
    </lineage>
</organism>
<feature type="region of interest" description="Disordered" evidence="1">
    <location>
        <begin position="69"/>
        <end position="103"/>
    </location>
</feature>
<evidence type="ECO:0000313" key="3">
    <source>
        <dbReference type="Proteomes" id="UP001519460"/>
    </source>
</evidence>
<dbReference type="Proteomes" id="UP001519460">
    <property type="component" value="Unassembled WGS sequence"/>
</dbReference>
<keyword evidence="3" id="KW-1185">Reference proteome</keyword>